<proteinExistence type="predicted"/>
<dbReference type="Proteomes" id="UP001159363">
    <property type="component" value="Chromosome 1"/>
</dbReference>
<feature type="compositionally biased region" description="Polar residues" evidence="1">
    <location>
        <begin position="872"/>
        <end position="896"/>
    </location>
</feature>
<reference evidence="3 4" key="1">
    <citation type="submission" date="2023-02" db="EMBL/GenBank/DDBJ databases">
        <title>LHISI_Scaffold_Assembly.</title>
        <authorList>
            <person name="Stuart O.P."/>
            <person name="Cleave R."/>
            <person name="Magrath M.J.L."/>
            <person name="Mikheyev A.S."/>
        </authorList>
    </citation>
    <scope>NUCLEOTIDE SEQUENCE [LARGE SCALE GENOMIC DNA]</scope>
    <source>
        <strain evidence="3">Daus_M_001</strain>
        <tissue evidence="3">Leg muscle</tissue>
    </source>
</reference>
<comment type="caution">
    <text evidence="3">The sequence shown here is derived from an EMBL/GenBank/DDBJ whole genome shotgun (WGS) entry which is preliminary data.</text>
</comment>
<feature type="region of interest" description="Disordered" evidence="1">
    <location>
        <begin position="853"/>
        <end position="896"/>
    </location>
</feature>
<name>A0ABQ9II22_9NEOP</name>
<accession>A0ABQ9II22</accession>
<evidence type="ECO:0000259" key="2">
    <source>
        <dbReference type="Pfam" id="PF20700"/>
    </source>
</evidence>
<evidence type="ECO:0000313" key="3">
    <source>
        <dbReference type="EMBL" id="KAJ8896357.1"/>
    </source>
</evidence>
<evidence type="ECO:0000256" key="1">
    <source>
        <dbReference type="SAM" id="MobiDB-lite"/>
    </source>
</evidence>
<evidence type="ECO:0000313" key="4">
    <source>
        <dbReference type="Proteomes" id="UP001159363"/>
    </source>
</evidence>
<feature type="domain" description="Mutator-like transposase" evidence="2">
    <location>
        <begin position="291"/>
        <end position="357"/>
    </location>
</feature>
<protein>
    <recommendedName>
        <fullName evidence="2">Mutator-like transposase domain-containing protein</fullName>
    </recommendedName>
</protein>
<organism evidence="3 4">
    <name type="scientific">Dryococelus australis</name>
    <dbReference type="NCBI Taxonomy" id="614101"/>
    <lineage>
        <taxon>Eukaryota</taxon>
        <taxon>Metazoa</taxon>
        <taxon>Ecdysozoa</taxon>
        <taxon>Arthropoda</taxon>
        <taxon>Hexapoda</taxon>
        <taxon>Insecta</taxon>
        <taxon>Pterygota</taxon>
        <taxon>Neoptera</taxon>
        <taxon>Polyneoptera</taxon>
        <taxon>Phasmatodea</taxon>
        <taxon>Verophasmatodea</taxon>
        <taxon>Anareolatae</taxon>
        <taxon>Phasmatidae</taxon>
        <taxon>Eurycanthinae</taxon>
        <taxon>Dryococelus</taxon>
    </lineage>
</organism>
<dbReference type="InterPro" id="IPR049012">
    <property type="entry name" value="Mutator_transp_dom"/>
</dbReference>
<sequence>MSYLNDGSTIRGLQITHFTTGLKGRLISACDFFLYGLVEDSYVHPLPKTEQLNIKRCDLLPLRSATTTSTESRGGTKAVIDANCIIQIIWRKEAKGIFRKSVLYWKKRDVNRTRNKLLAQKNGELGQSGCVQAEKESLLLLLPCMPALSWTLPCTDNPLLLEHKQYLAITFLIFRHGHFSPLFLSTNILPPLEIETQKKSEYSISSSEIVGIHVSTFPSQEVNFRNAARKFSVVRLVTSSKWTALVTKHTKNVTYSLVGIPFRFDGSVHCHNGLFQCEEIVLVTQMLQNWAMEQEILIEGFKRSDSMHGLRFTYVIGDGDSSMYIWLVQNVSYGRSIHKVVCANHCVKNYMRQLQILAVNILFAIEGHFTTLLQRHGRYFEDTLSLLEANFTMKKHQFWHWQGRCLENGQRVRKKFPEGHNRFIKVSKQIILLNTTNILDADDLNLVPMTNDPEPPIEILTLRGEHQFGRTLSSYHEDVEIRRLAFQFTWSYNPWSQYPSVSENGQYEEYFSHDKALRYWSHAVFARRYIERTYRDLQGFIYWVSVSVAGNTSECIVGYRLDSDAKKAEDAENAAYMFTEDPNELADRLKILIATQRAVAANALLRELFNIQNGCSRVVGHTLFSAGAKLATMYSFMCARCNTICSSLNCNMVHVLVELRQACWNKITEQIEIKLRQQETKLTAQLQQHVRKQHDQQNALQEYFSMQCNLLNQTGTNQIKQVQGEAKRVNQTLESTATMLREQIANNRNKIVAQLDNFALHLEQRFTRVEKAVQVEKDTTASYMNQVAEQVKLSEHQMSDIVISLGNEGIDYTMNFTQQSTRMPARAIFHGVKDKENISASWEAVMPQGEVKETSSVLRARGSQRSDERVTKQASSAPIQRVQESSIVTKSSGTSW</sequence>
<gene>
    <name evidence="3" type="ORF">PR048_001701</name>
</gene>
<keyword evidence="4" id="KW-1185">Reference proteome</keyword>
<dbReference type="EMBL" id="JARBHB010000001">
    <property type="protein sequence ID" value="KAJ8896357.1"/>
    <property type="molecule type" value="Genomic_DNA"/>
</dbReference>
<dbReference type="Pfam" id="PF20700">
    <property type="entry name" value="Mutator"/>
    <property type="match status" value="1"/>
</dbReference>